<evidence type="ECO:0000313" key="1">
    <source>
        <dbReference type="EMBL" id="AIJ09704.1"/>
    </source>
</evidence>
<sequence>MRLNWCLNMIFRQWYEICYIEWILSFPLNRMRSALAVAE</sequence>
<dbReference type="EMBL" id="CP006664">
    <property type="protein sequence ID" value="AIJ09704.1"/>
    <property type="molecule type" value="Genomic_DNA"/>
</dbReference>
<organism evidence="1 2">
    <name type="scientific">Edwardsiella anguillarum ET080813</name>
    <dbReference type="NCBI Taxonomy" id="667120"/>
    <lineage>
        <taxon>Bacteria</taxon>
        <taxon>Pseudomonadati</taxon>
        <taxon>Pseudomonadota</taxon>
        <taxon>Gammaproteobacteria</taxon>
        <taxon>Enterobacterales</taxon>
        <taxon>Hafniaceae</taxon>
        <taxon>Edwardsiella</taxon>
    </lineage>
</organism>
<evidence type="ECO:0000313" key="2">
    <source>
        <dbReference type="Proteomes" id="UP000028681"/>
    </source>
</evidence>
<dbReference type="AlphaFoldDB" id="A0A076LW30"/>
<protein>
    <submittedName>
        <fullName evidence="1">Uncharacterized protein</fullName>
    </submittedName>
</protein>
<dbReference type="KEGG" id="ete:ETEE_3280"/>
<reference evidence="1 2" key="1">
    <citation type="journal article" date="2012" name="PLoS ONE">
        <title>Edwardsiella comparative phylogenomics reveal the new intra/inter-species taxonomic relationships, virulence evolution and niche adaptation mechanisms.</title>
        <authorList>
            <person name="Yang M."/>
            <person name="Lv Y."/>
            <person name="Xiao J."/>
            <person name="Wu H."/>
            <person name="Zheng H."/>
            <person name="Liu Q."/>
            <person name="Zhang Y."/>
            <person name="Wang Q."/>
        </authorList>
    </citation>
    <scope>NUCLEOTIDE SEQUENCE [LARGE SCALE GENOMIC DNA]</scope>
    <source>
        <strain evidence="2">080813</strain>
    </source>
</reference>
<name>A0A076LW30_9GAMM</name>
<dbReference type="Proteomes" id="UP000028681">
    <property type="component" value="Chromosome"/>
</dbReference>
<proteinExistence type="predicted"/>
<dbReference type="HOGENOM" id="CLU_3308822_0_0_6"/>
<gene>
    <name evidence="1" type="ORF">ETEE_3280</name>
</gene>
<accession>A0A076LW30</accession>